<evidence type="ECO:0000313" key="2">
    <source>
        <dbReference type="Proteomes" id="UP000294937"/>
    </source>
</evidence>
<reference evidence="1 2" key="1">
    <citation type="submission" date="2019-03" db="EMBL/GenBank/DDBJ databases">
        <title>Genomic Encyclopedia of Type Strains, Phase IV (KMG-IV): sequencing the most valuable type-strain genomes for metagenomic binning, comparative biology and taxonomic classification.</title>
        <authorList>
            <person name="Goeker M."/>
        </authorList>
    </citation>
    <scope>NUCLEOTIDE SEQUENCE [LARGE SCALE GENOMIC DNA]</scope>
    <source>
        <strain evidence="1 2">DSM 45707</strain>
    </source>
</reference>
<dbReference type="RefSeq" id="WP_165875882.1">
    <property type="nucleotide sequence ID" value="NZ_SMAG01000003.1"/>
</dbReference>
<evidence type="ECO:0000313" key="1">
    <source>
        <dbReference type="EMBL" id="TCS95001.1"/>
    </source>
</evidence>
<dbReference type="Proteomes" id="UP000294937">
    <property type="component" value="Unassembled WGS sequence"/>
</dbReference>
<proteinExistence type="predicted"/>
<gene>
    <name evidence="1" type="ORF">EDD58_103426</name>
</gene>
<dbReference type="AlphaFoldDB" id="A0A4R3L5D1"/>
<keyword evidence="2" id="KW-1185">Reference proteome</keyword>
<sequence>MKNESERKIFYIGNSRIEIVPPQITEEERQARLKEIQYVCWYLWMKCMNETK</sequence>
<organism evidence="1 2">
    <name type="scientific">Hazenella coriacea</name>
    <dbReference type="NCBI Taxonomy" id="1179467"/>
    <lineage>
        <taxon>Bacteria</taxon>
        <taxon>Bacillati</taxon>
        <taxon>Bacillota</taxon>
        <taxon>Bacilli</taxon>
        <taxon>Bacillales</taxon>
        <taxon>Thermoactinomycetaceae</taxon>
        <taxon>Hazenella</taxon>
    </lineage>
</organism>
<comment type="caution">
    <text evidence="1">The sequence shown here is derived from an EMBL/GenBank/DDBJ whole genome shotgun (WGS) entry which is preliminary data.</text>
</comment>
<name>A0A4R3L5D1_9BACL</name>
<accession>A0A4R3L5D1</accession>
<protein>
    <submittedName>
        <fullName evidence="1">Uncharacterized protein</fullName>
    </submittedName>
</protein>
<dbReference type="EMBL" id="SMAG01000003">
    <property type="protein sequence ID" value="TCS95001.1"/>
    <property type="molecule type" value="Genomic_DNA"/>
</dbReference>